<dbReference type="PANTHER" id="PTHR43512:SF4">
    <property type="entry name" value="TRANSLATION FACTOR GUF1 HOMOLOG, CHLOROPLASTIC"/>
    <property type="match status" value="1"/>
</dbReference>
<proteinExistence type="inferred from homology"/>
<dbReference type="HAMAP" id="MF_00071">
    <property type="entry name" value="LepA"/>
    <property type="match status" value="1"/>
</dbReference>
<keyword evidence="2 7" id="KW-0547">Nucleotide-binding</keyword>
<gene>
    <name evidence="7" type="primary">lepA</name>
    <name evidence="9" type="ORF">COX26_00490</name>
</gene>
<dbReference type="Gene3D" id="2.40.30.10">
    <property type="entry name" value="Translation factors"/>
    <property type="match status" value="1"/>
</dbReference>
<feature type="binding site" evidence="7">
    <location>
        <begin position="173"/>
        <end position="176"/>
    </location>
    <ligand>
        <name>GTP</name>
        <dbReference type="ChEBI" id="CHEBI:37565"/>
    </ligand>
</feature>
<dbReference type="AlphaFoldDB" id="A0A2G9ZAE9"/>
<dbReference type="PROSITE" id="PS00301">
    <property type="entry name" value="G_TR_1"/>
    <property type="match status" value="1"/>
</dbReference>
<feature type="domain" description="Tr-type G" evidence="8">
    <location>
        <begin position="2"/>
        <end position="239"/>
    </location>
</feature>
<dbReference type="SUPFAM" id="SSF54980">
    <property type="entry name" value="EF-G C-terminal domain-like"/>
    <property type="match status" value="2"/>
</dbReference>
<comment type="catalytic activity">
    <reaction evidence="7">
        <text>GTP + H2O = GDP + phosphate + H(+)</text>
        <dbReference type="Rhea" id="RHEA:19669"/>
        <dbReference type="ChEBI" id="CHEBI:15377"/>
        <dbReference type="ChEBI" id="CHEBI:15378"/>
        <dbReference type="ChEBI" id="CHEBI:37565"/>
        <dbReference type="ChEBI" id="CHEBI:43474"/>
        <dbReference type="ChEBI" id="CHEBI:58189"/>
        <dbReference type="EC" id="3.6.5.n1"/>
    </reaction>
</comment>
<comment type="caution">
    <text evidence="9">The sequence shown here is derived from an EMBL/GenBank/DDBJ whole genome shotgun (WGS) entry which is preliminary data.</text>
</comment>
<dbReference type="InterPro" id="IPR000795">
    <property type="entry name" value="T_Tr_GTP-bd_dom"/>
</dbReference>
<dbReference type="PROSITE" id="PS51722">
    <property type="entry name" value="G_TR_2"/>
    <property type="match status" value="1"/>
</dbReference>
<dbReference type="SMART" id="SM00838">
    <property type="entry name" value="EFG_C"/>
    <property type="match status" value="1"/>
</dbReference>
<evidence type="ECO:0000256" key="3">
    <source>
        <dbReference type="ARBA" id="ARBA00022801"/>
    </source>
</evidence>
<dbReference type="InterPro" id="IPR000640">
    <property type="entry name" value="EFG_V-like"/>
</dbReference>
<evidence type="ECO:0000256" key="2">
    <source>
        <dbReference type="ARBA" id="ARBA00022741"/>
    </source>
</evidence>
<evidence type="ECO:0000313" key="10">
    <source>
        <dbReference type="Proteomes" id="UP000228812"/>
    </source>
</evidence>
<dbReference type="InterPro" id="IPR031157">
    <property type="entry name" value="G_TR_CS"/>
</dbReference>
<dbReference type="GO" id="GO:0005886">
    <property type="term" value="C:plasma membrane"/>
    <property type="evidence" value="ECO:0007669"/>
    <property type="project" value="UniProtKB-SubCell"/>
</dbReference>
<dbReference type="GO" id="GO:0003746">
    <property type="term" value="F:translation elongation factor activity"/>
    <property type="evidence" value="ECO:0007669"/>
    <property type="project" value="UniProtKB-UniRule"/>
</dbReference>
<evidence type="ECO:0000256" key="7">
    <source>
        <dbReference type="HAMAP-Rule" id="MF_00071"/>
    </source>
</evidence>
<evidence type="ECO:0000256" key="4">
    <source>
        <dbReference type="ARBA" id="ARBA00022917"/>
    </source>
</evidence>
<dbReference type="Gene3D" id="3.30.70.870">
    <property type="entry name" value="Elongation Factor G (Translational Gtpase), domain 3"/>
    <property type="match status" value="1"/>
</dbReference>
<dbReference type="InterPro" id="IPR006297">
    <property type="entry name" value="EF-4"/>
</dbReference>
<reference evidence="9 10" key="1">
    <citation type="submission" date="2017-09" db="EMBL/GenBank/DDBJ databases">
        <title>Depth-based differentiation of microbial function through sediment-hosted aquifers and enrichment of novel symbionts in the deep terrestrial subsurface.</title>
        <authorList>
            <person name="Probst A.J."/>
            <person name="Ladd B."/>
            <person name="Jarett J.K."/>
            <person name="Geller-Mcgrath D.E."/>
            <person name="Sieber C.M."/>
            <person name="Emerson J.B."/>
            <person name="Anantharaman K."/>
            <person name="Thomas B.C."/>
            <person name="Malmstrom R."/>
            <person name="Stieglmeier M."/>
            <person name="Klingl A."/>
            <person name="Woyke T."/>
            <person name="Ryan C.M."/>
            <person name="Banfield J.F."/>
        </authorList>
    </citation>
    <scope>NUCLEOTIDE SEQUENCE [LARGE SCALE GENOMIC DNA]</scope>
    <source>
        <strain evidence="9">CG23_combo_of_CG06-09_8_20_14_all_54_14</strain>
    </source>
</reference>
<name>A0A2G9ZAE9_9BACT</name>
<dbReference type="PRINTS" id="PR00315">
    <property type="entry name" value="ELONGATNFCT"/>
</dbReference>
<comment type="subcellular location">
    <subcellularLocation>
        <location evidence="7">Cell membrane</location>
        <topology evidence="7">Peripheral membrane protein</topology>
        <orientation evidence="7">Cytoplasmic side</orientation>
    </subcellularLocation>
</comment>
<evidence type="ECO:0000259" key="8">
    <source>
        <dbReference type="PROSITE" id="PS51722"/>
    </source>
</evidence>
<keyword evidence="7" id="KW-1003">Cell membrane</keyword>
<dbReference type="EMBL" id="PCRZ01000011">
    <property type="protein sequence ID" value="PIP30081.1"/>
    <property type="molecule type" value="Genomic_DNA"/>
</dbReference>
<evidence type="ECO:0000256" key="6">
    <source>
        <dbReference type="ARBA" id="ARBA00023136"/>
    </source>
</evidence>
<dbReference type="Pfam" id="PF06421">
    <property type="entry name" value="LepA_C"/>
    <property type="match status" value="1"/>
</dbReference>
<dbReference type="InterPro" id="IPR038363">
    <property type="entry name" value="LepA_C_sf"/>
</dbReference>
<dbReference type="InterPro" id="IPR013842">
    <property type="entry name" value="LepA_CTD"/>
</dbReference>
<comment type="function">
    <text evidence="7">Required for accurate and efficient protein synthesis under certain stress conditions. May act as a fidelity factor of the translation reaction, by catalyzing a one-codon backward translocation of tRNAs on improperly translocated ribosomes. Back-translocation proceeds from a post-translocation (POST) complex to a pre-translocation (PRE) complex, thus giving elongation factor G a second chance to translocate the tRNAs correctly. Binds to ribosomes in a GTP-dependent manner.</text>
</comment>
<dbReference type="Gene3D" id="3.30.70.240">
    <property type="match status" value="1"/>
</dbReference>
<dbReference type="GO" id="GO:0043022">
    <property type="term" value="F:ribosome binding"/>
    <property type="evidence" value="ECO:0007669"/>
    <property type="project" value="UniProtKB-UniRule"/>
</dbReference>
<dbReference type="InterPro" id="IPR041095">
    <property type="entry name" value="EFG_II"/>
</dbReference>
<dbReference type="SUPFAM" id="SSF52540">
    <property type="entry name" value="P-loop containing nucleoside triphosphate hydrolases"/>
    <property type="match status" value="1"/>
</dbReference>
<dbReference type="InterPro" id="IPR005225">
    <property type="entry name" value="Small_GTP-bd"/>
</dbReference>
<dbReference type="GO" id="GO:0003924">
    <property type="term" value="F:GTPase activity"/>
    <property type="evidence" value="ECO:0007669"/>
    <property type="project" value="UniProtKB-UniRule"/>
</dbReference>
<dbReference type="NCBIfam" id="TIGR00231">
    <property type="entry name" value="small_GTP"/>
    <property type="match status" value="1"/>
</dbReference>
<dbReference type="Proteomes" id="UP000228812">
    <property type="component" value="Unassembled WGS sequence"/>
</dbReference>
<sequence>MSNVRNFVIIAHVDHGKSTLADRFLETTGTVERRRMHAQYLDQLELERERGITIKMAPVRMIYHPEIRNPKSEILNKGLEIISLREIPRSGRNSPPKADPPLAEKLEIAGSEYVLNLIDTPGHSDFSYEVSRALEAVEGGILLVDATQGIQAQTLANFRAARAAGLTLVGAVNKVDLFGKYDDNNNNDDKRDERIRKVVYELAELLEASEGDILLVSGKTGKGVRELLEAVIRRIPPPRHSHSDGHSCALIFDSFYDDHKGVVASVRVFDGAICATDEVQLLASGVHSKLKEIGYFAPELKSLGSDGALSAGDIGYLATGIRDAAHITIGDTVTVWRGNRTAPVVPLTGYYKPQPVVFVSFYPEDSDDYELLTKGLEKLRLNDSALSIEPDQNEVLGRGYKVGFLGQLHFEIVAERLKREFGARTVNTFPSVAYRVKVKDLPPARAGGAQAGEWRTIVKPEDMPPDALAVEEPLVTVSILASPAQLGNIMPLQARFRMRNVETETLGDHAVVKATMPLMELVSDFDDQLKSATAGYASFSYELAGYAPADVVKVSILISGEMVPGLSRFFSRETHEREARKMVERLKKLLPRRQFAQPVQASAEGRIIAREDIQALRKDVTGYLYGGDRTRKMKLWKKQKRGKERLKERAEATIPPDVFKELLKK</sequence>
<dbReference type="InterPro" id="IPR035647">
    <property type="entry name" value="EFG_III/V"/>
</dbReference>
<dbReference type="Pfam" id="PF14492">
    <property type="entry name" value="EFG_III"/>
    <property type="match status" value="1"/>
</dbReference>
<dbReference type="Pfam" id="PF00679">
    <property type="entry name" value="EFG_C"/>
    <property type="match status" value="1"/>
</dbReference>
<dbReference type="InterPro" id="IPR009000">
    <property type="entry name" value="Transl_B-barrel_sf"/>
</dbReference>
<keyword evidence="6 7" id="KW-0472">Membrane</keyword>
<accession>A0A2G9ZAE9</accession>
<dbReference type="GO" id="GO:0005525">
    <property type="term" value="F:GTP binding"/>
    <property type="evidence" value="ECO:0007669"/>
    <property type="project" value="UniProtKB-UniRule"/>
</dbReference>
<keyword evidence="4 7" id="KW-0648">Protein biosynthesis</keyword>
<dbReference type="GO" id="GO:0045727">
    <property type="term" value="P:positive regulation of translation"/>
    <property type="evidence" value="ECO:0007669"/>
    <property type="project" value="UniProtKB-UniRule"/>
</dbReference>
<dbReference type="EC" id="3.6.5.n1" evidence="7"/>
<evidence type="ECO:0000256" key="1">
    <source>
        <dbReference type="ARBA" id="ARBA00005454"/>
    </source>
</evidence>
<organism evidence="9 10">
    <name type="scientific">Candidatus Jorgensenbacteria bacterium CG23_combo_of_CG06-09_8_20_14_all_54_14</name>
    <dbReference type="NCBI Taxonomy" id="1974595"/>
    <lineage>
        <taxon>Bacteria</taxon>
        <taxon>Candidatus Joergenseniibacteriota</taxon>
    </lineage>
</organism>
<dbReference type="Gene3D" id="3.30.70.2570">
    <property type="entry name" value="Elongation factor 4, C-terminal domain"/>
    <property type="match status" value="1"/>
</dbReference>
<evidence type="ECO:0000256" key="5">
    <source>
        <dbReference type="ARBA" id="ARBA00023134"/>
    </source>
</evidence>
<dbReference type="InterPro" id="IPR027417">
    <property type="entry name" value="P-loop_NTPase"/>
</dbReference>
<dbReference type="PANTHER" id="PTHR43512">
    <property type="entry name" value="TRANSLATION FACTOR GUF1-RELATED"/>
    <property type="match status" value="1"/>
</dbReference>
<evidence type="ECO:0000313" key="9">
    <source>
        <dbReference type="EMBL" id="PIP30081.1"/>
    </source>
</evidence>
<dbReference type="Gene3D" id="3.40.50.300">
    <property type="entry name" value="P-loop containing nucleotide triphosphate hydrolases"/>
    <property type="match status" value="1"/>
</dbReference>
<protein>
    <recommendedName>
        <fullName evidence="7">Elongation factor 4</fullName>
        <shortName evidence="7">EF-4</shortName>
        <ecNumber evidence="7">3.6.5.n1</ecNumber>
    </recommendedName>
    <alternativeName>
        <fullName evidence="7">Ribosomal back-translocase LepA</fullName>
    </alternativeName>
</protein>
<feature type="binding site" evidence="7">
    <location>
        <begin position="14"/>
        <end position="19"/>
    </location>
    <ligand>
        <name>GTP</name>
        <dbReference type="ChEBI" id="CHEBI:37565"/>
    </ligand>
</feature>
<comment type="similarity">
    <text evidence="1 7">Belongs to the TRAFAC class translation factor GTPase superfamily. Classic translation factor GTPase family. LepA subfamily.</text>
</comment>
<keyword evidence="5 7" id="KW-0342">GTP-binding</keyword>
<keyword evidence="3 7" id="KW-0378">Hydrolase</keyword>
<dbReference type="SUPFAM" id="SSF50447">
    <property type="entry name" value="Translation proteins"/>
    <property type="match status" value="1"/>
</dbReference>
<keyword evidence="9" id="KW-0251">Elongation factor</keyword>
<dbReference type="Pfam" id="PF00009">
    <property type="entry name" value="GTP_EFTU"/>
    <property type="match status" value="1"/>
</dbReference>